<keyword evidence="2" id="KW-1185">Reference proteome</keyword>
<proteinExistence type="predicted"/>
<dbReference type="Proteomes" id="UP001642487">
    <property type="component" value="Chromosome 8"/>
</dbReference>
<dbReference type="Gene3D" id="2.80.10.50">
    <property type="match status" value="1"/>
</dbReference>
<evidence type="ECO:0000313" key="1">
    <source>
        <dbReference type="EMBL" id="CAK9327297.1"/>
    </source>
</evidence>
<dbReference type="EMBL" id="OZ021742">
    <property type="protein sequence ID" value="CAK9327297.1"/>
    <property type="molecule type" value="Genomic_DNA"/>
</dbReference>
<gene>
    <name evidence="1" type="ORF">CITCOLO1_LOCUS19672</name>
</gene>
<dbReference type="PANTHER" id="PTHR39244">
    <property type="entry name" value="NATTERIN-4"/>
    <property type="match status" value="1"/>
</dbReference>
<reference evidence="1 2" key="1">
    <citation type="submission" date="2024-03" db="EMBL/GenBank/DDBJ databases">
        <authorList>
            <person name="Gkanogiannis A."/>
            <person name="Becerra Lopez-Lavalle L."/>
        </authorList>
    </citation>
    <scope>NUCLEOTIDE SEQUENCE [LARGE SCALE GENOMIC DNA]</scope>
</reference>
<evidence type="ECO:0000313" key="2">
    <source>
        <dbReference type="Proteomes" id="UP001642487"/>
    </source>
</evidence>
<dbReference type="InterPro" id="IPR053237">
    <property type="entry name" value="Natterin_C"/>
</dbReference>
<name>A0ABP0Z581_9ROSI</name>
<dbReference type="PANTHER" id="PTHR39244:SF5">
    <property type="entry name" value="NATTERIN-3-LIKE"/>
    <property type="match status" value="1"/>
</dbReference>
<protein>
    <submittedName>
        <fullName evidence="1">Uncharacterized protein</fullName>
    </submittedName>
</protein>
<sequence>MEPIPVAVPSQMRSLTLPLAMVGIKSLFFDKFWSRECSNWCVAGDCIPNPKDDLDTLFFPTKVSNNVVALRNLGNWLFCKRFTSEGIIGGLSAIDPTITPEAQLEVYELVASREIENVEFRLSDGRTDL</sequence>
<accession>A0ABP0Z581</accession>
<dbReference type="InterPro" id="IPR036242">
    <property type="entry name" value="Agglutinin_dom_sf"/>
</dbReference>
<dbReference type="SUPFAM" id="SSF50382">
    <property type="entry name" value="Agglutinin"/>
    <property type="match status" value="1"/>
</dbReference>
<organism evidence="1 2">
    <name type="scientific">Citrullus colocynthis</name>
    <name type="common">colocynth</name>
    <dbReference type="NCBI Taxonomy" id="252529"/>
    <lineage>
        <taxon>Eukaryota</taxon>
        <taxon>Viridiplantae</taxon>
        <taxon>Streptophyta</taxon>
        <taxon>Embryophyta</taxon>
        <taxon>Tracheophyta</taxon>
        <taxon>Spermatophyta</taxon>
        <taxon>Magnoliopsida</taxon>
        <taxon>eudicotyledons</taxon>
        <taxon>Gunneridae</taxon>
        <taxon>Pentapetalae</taxon>
        <taxon>rosids</taxon>
        <taxon>fabids</taxon>
        <taxon>Cucurbitales</taxon>
        <taxon>Cucurbitaceae</taxon>
        <taxon>Benincaseae</taxon>
        <taxon>Citrullus</taxon>
    </lineage>
</organism>